<dbReference type="InterPro" id="IPR003736">
    <property type="entry name" value="PAAI_dom"/>
</dbReference>
<dbReference type="Gene3D" id="3.10.129.10">
    <property type="entry name" value="Hotdog Thioesterase"/>
    <property type="match status" value="1"/>
</dbReference>
<feature type="domain" description="Thioesterase" evidence="3">
    <location>
        <begin position="33"/>
        <end position="86"/>
    </location>
</feature>
<dbReference type="CDD" id="cd03443">
    <property type="entry name" value="PaaI_thioesterase"/>
    <property type="match status" value="1"/>
</dbReference>
<gene>
    <name evidence="4" type="ORF">GMI68_08320</name>
</gene>
<comment type="caution">
    <text evidence="4">The sequence shown here is derived from an EMBL/GenBank/DDBJ whole genome shotgun (WGS) entry which is preliminary data.</text>
</comment>
<protein>
    <submittedName>
        <fullName evidence="4">Hotdog fold thioesterase</fullName>
    </submittedName>
</protein>
<accession>A0ABX0IPH8</accession>
<evidence type="ECO:0000256" key="2">
    <source>
        <dbReference type="ARBA" id="ARBA00022801"/>
    </source>
</evidence>
<dbReference type="NCBIfam" id="TIGR00369">
    <property type="entry name" value="unchar_dom_1"/>
    <property type="match status" value="1"/>
</dbReference>
<dbReference type="InterPro" id="IPR006683">
    <property type="entry name" value="Thioestr_dom"/>
</dbReference>
<dbReference type="EMBL" id="WPCR01000011">
    <property type="protein sequence ID" value="NHM14762.1"/>
    <property type="molecule type" value="Genomic_DNA"/>
</dbReference>
<keyword evidence="5" id="KW-1185">Reference proteome</keyword>
<proteinExistence type="inferred from homology"/>
<evidence type="ECO:0000313" key="4">
    <source>
        <dbReference type="EMBL" id="NHM14762.1"/>
    </source>
</evidence>
<sequence length="145" mass="16048">MALTDILHITFTREEKDRVEATMPVTPELHQPFGFLHGGATISLLESVGSRGAELWCDLDVERPFGVDVHVRHRKSVASGTMRGVAVLDREEPSKTSGRKQFWNIAAYDELGDVVSEGVIVAKIVPLSRLAEKEAERQAARAKKQ</sequence>
<dbReference type="PANTHER" id="PTHR43240">
    <property type="entry name" value="1,4-DIHYDROXY-2-NAPHTHOYL-COA THIOESTERASE 1"/>
    <property type="match status" value="1"/>
</dbReference>
<keyword evidence="2" id="KW-0378">Hydrolase</keyword>
<dbReference type="SUPFAM" id="SSF54637">
    <property type="entry name" value="Thioesterase/thiol ester dehydrase-isomerase"/>
    <property type="match status" value="1"/>
</dbReference>
<reference evidence="4 5" key="1">
    <citation type="submission" date="2019-11" db="EMBL/GenBank/DDBJ databases">
        <title>Eggerthellaceae novel genus isolated from the rectal contents of marmort.</title>
        <authorList>
            <person name="Zhang G."/>
        </authorList>
    </citation>
    <scope>NUCLEOTIDE SEQUENCE [LARGE SCALE GENOMIC DNA]</scope>
    <source>
        <strain evidence="5">zg-886</strain>
    </source>
</reference>
<organism evidence="4 5">
    <name type="scientific">Xiamenia xianingshaonis</name>
    <dbReference type="NCBI Taxonomy" id="2682776"/>
    <lineage>
        <taxon>Bacteria</taxon>
        <taxon>Bacillati</taxon>
        <taxon>Actinomycetota</taxon>
        <taxon>Coriobacteriia</taxon>
        <taxon>Eggerthellales</taxon>
        <taxon>Eggerthellaceae</taxon>
        <taxon>Xiamenia</taxon>
    </lineage>
</organism>
<comment type="similarity">
    <text evidence="1">Belongs to the thioesterase PaaI family.</text>
</comment>
<dbReference type="Pfam" id="PF03061">
    <property type="entry name" value="4HBT"/>
    <property type="match status" value="1"/>
</dbReference>
<dbReference type="PANTHER" id="PTHR43240:SF5">
    <property type="entry name" value="1,4-DIHYDROXY-2-NAPHTHOYL-COA THIOESTERASE 1"/>
    <property type="match status" value="1"/>
</dbReference>
<evidence type="ECO:0000256" key="1">
    <source>
        <dbReference type="ARBA" id="ARBA00008324"/>
    </source>
</evidence>
<dbReference type="InterPro" id="IPR029069">
    <property type="entry name" value="HotDog_dom_sf"/>
</dbReference>
<name>A0ABX0IPH8_9ACTN</name>
<evidence type="ECO:0000259" key="3">
    <source>
        <dbReference type="Pfam" id="PF03061"/>
    </source>
</evidence>
<dbReference type="RefSeq" id="WP_166340164.1">
    <property type="nucleotide sequence ID" value="NZ_WPCR01000011.1"/>
</dbReference>
<evidence type="ECO:0000313" key="5">
    <source>
        <dbReference type="Proteomes" id="UP000636394"/>
    </source>
</evidence>
<dbReference type="Proteomes" id="UP000636394">
    <property type="component" value="Unassembled WGS sequence"/>
</dbReference>